<accession>D1BBL2</accession>
<protein>
    <submittedName>
        <fullName evidence="1">Uncharacterized protein</fullName>
    </submittedName>
</protein>
<gene>
    <name evidence="1" type="ordered locus">Sked_28810</name>
</gene>
<keyword evidence="2" id="KW-1185">Reference proteome</keyword>
<dbReference type="Proteomes" id="UP000000322">
    <property type="component" value="Chromosome"/>
</dbReference>
<name>D1BBL2_SANKS</name>
<dbReference type="RefSeq" id="WP_012867852.1">
    <property type="nucleotide sequence ID" value="NC_013521.1"/>
</dbReference>
<proteinExistence type="predicted"/>
<evidence type="ECO:0000313" key="1">
    <source>
        <dbReference type="EMBL" id="ACZ22783.1"/>
    </source>
</evidence>
<evidence type="ECO:0000313" key="2">
    <source>
        <dbReference type="Proteomes" id="UP000000322"/>
    </source>
</evidence>
<sequence>MARANKWRSFQAADGQICDLKHAGSTADDEPLHRDVKVQYLTGEEGRQSANFRPEDGPLLRELNEVNYEAWTRH</sequence>
<dbReference type="EMBL" id="CP001819">
    <property type="protein sequence ID" value="ACZ22783.1"/>
    <property type="molecule type" value="Genomic_DNA"/>
</dbReference>
<dbReference type="HOGENOM" id="CLU_2685731_0_0_11"/>
<dbReference type="AlphaFoldDB" id="D1BBL2"/>
<organism evidence="1 2">
    <name type="scientific">Sanguibacter keddieii (strain ATCC 51767 / DSM 10542 / NCFB 3025 / ST-74)</name>
    <dbReference type="NCBI Taxonomy" id="446469"/>
    <lineage>
        <taxon>Bacteria</taxon>
        <taxon>Bacillati</taxon>
        <taxon>Actinomycetota</taxon>
        <taxon>Actinomycetes</taxon>
        <taxon>Micrococcales</taxon>
        <taxon>Sanguibacteraceae</taxon>
        <taxon>Sanguibacter</taxon>
    </lineage>
</organism>
<dbReference type="KEGG" id="ske:Sked_28810"/>
<dbReference type="STRING" id="446469.Sked_28810"/>
<reference evidence="1 2" key="1">
    <citation type="journal article" date="2009" name="Stand. Genomic Sci.">
        <title>Complete genome sequence of Sanguibacter keddieii type strain (ST-74).</title>
        <authorList>
            <person name="Ivanova N."/>
            <person name="Sikorski J."/>
            <person name="Sims D."/>
            <person name="Brettin T."/>
            <person name="Detter J.C."/>
            <person name="Han C."/>
            <person name="Lapidus A."/>
            <person name="Copeland A."/>
            <person name="Glavina Del Rio T."/>
            <person name="Nolan M."/>
            <person name="Chen F."/>
            <person name="Lucas S."/>
            <person name="Tice H."/>
            <person name="Cheng J.F."/>
            <person name="Bruce D."/>
            <person name="Goodwin L."/>
            <person name="Pitluck S."/>
            <person name="Pati A."/>
            <person name="Mavromatis K."/>
            <person name="Chen A."/>
            <person name="Palaniappan K."/>
            <person name="D'haeseleer P."/>
            <person name="Chain P."/>
            <person name="Bristow J."/>
            <person name="Eisen J.A."/>
            <person name="Markowitz V."/>
            <person name="Hugenholtz P."/>
            <person name="Goker M."/>
            <person name="Pukall R."/>
            <person name="Klenk H.P."/>
            <person name="Kyrpides N.C."/>
        </authorList>
    </citation>
    <scope>NUCLEOTIDE SEQUENCE [LARGE SCALE GENOMIC DNA]</scope>
    <source>
        <strain evidence="2">ATCC 51767 / DSM 10542 / NCFB 3025 / ST-74</strain>
    </source>
</reference>